<dbReference type="Gene3D" id="3.40.630.30">
    <property type="match status" value="1"/>
</dbReference>
<evidence type="ECO:0000313" key="2">
    <source>
        <dbReference type="EMBL" id="MBC3933118.1"/>
    </source>
</evidence>
<reference evidence="2 3" key="1">
    <citation type="submission" date="2020-08" db="EMBL/GenBank/DDBJ databases">
        <title>Novel species isolated from subtropical streams in China.</title>
        <authorList>
            <person name="Lu H."/>
        </authorList>
    </citation>
    <scope>NUCLEOTIDE SEQUENCE [LARGE SCALE GENOMIC DNA]</scope>
    <source>
        <strain evidence="2 3">CY22W</strain>
    </source>
</reference>
<dbReference type="Pfam" id="PF13480">
    <property type="entry name" value="Acetyltransf_6"/>
    <property type="match status" value="1"/>
</dbReference>
<dbReference type="EMBL" id="JACOGD010000008">
    <property type="protein sequence ID" value="MBC3933118.1"/>
    <property type="molecule type" value="Genomic_DNA"/>
</dbReference>
<dbReference type="InterPro" id="IPR038740">
    <property type="entry name" value="BioF2-like_GNAT_dom"/>
</dbReference>
<evidence type="ECO:0000313" key="3">
    <source>
        <dbReference type="Proteomes" id="UP000654304"/>
    </source>
</evidence>
<feature type="domain" description="BioF2-like acetyltransferase" evidence="1">
    <location>
        <begin position="184"/>
        <end position="328"/>
    </location>
</feature>
<keyword evidence="3" id="KW-1185">Reference proteome</keyword>
<comment type="caution">
    <text evidence="2">The sequence shown here is derived from an EMBL/GenBank/DDBJ whole genome shotgun (WGS) entry which is preliminary data.</text>
</comment>
<dbReference type="RefSeq" id="WP_186904699.1">
    <property type="nucleotide sequence ID" value="NZ_JACOGD010000008.1"/>
</dbReference>
<dbReference type="SUPFAM" id="SSF55729">
    <property type="entry name" value="Acyl-CoA N-acyltransferases (Nat)"/>
    <property type="match status" value="1"/>
</dbReference>
<dbReference type="InterPro" id="IPR016181">
    <property type="entry name" value="Acyl_CoA_acyltransferase"/>
</dbReference>
<evidence type="ECO:0000259" key="1">
    <source>
        <dbReference type="Pfam" id="PF13480"/>
    </source>
</evidence>
<gene>
    <name evidence="2" type="ORF">H8K43_15675</name>
</gene>
<organism evidence="2 3">
    <name type="scientific">Undibacterium curvum</name>
    <dbReference type="NCBI Taxonomy" id="2762294"/>
    <lineage>
        <taxon>Bacteria</taxon>
        <taxon>Pseudomonadati</taxon>
        <taxon>Pseudomonadota</taxon>
        <taxon>Betaproteobacteria</taxon>
        <taxon>Burkholderiales</taxon>
        <taxon>Oxalobacteraceae</taxon>
        <taxon>Undibacterium</taxon>
    </lineage>
</organism>
<name>A0ABR7A8I2_9BURK</name>
<dbReference type="Proteomes" id="UP000654304">
    <property type="component" value="Unassembled WGS sequence"/>
</dbReference>
<sequence length="383" mass="44786">MSHLQKKIIRSEADFDALADAWRKLEAQVADLLPFQTYDWNRVWWTHFAQRSGWRKDELLICALFSGQDLVAVLPLTNIHIGTHYFYLYRYVRPFGADPNLTELRLPLSLPQYRERVLRCWEEISSEELFGLTEFQLVQDAESAQHFLQNNHALHPLSSRPIPNFILHLGTDWDSFKSQLKRNIKESLRRCYNSLKRDQLEPEFCVLQGREQILPLLPLFYQLHGMRAAASDTIQHPDYFAAPRHQALLQGLLNSPFSERCLLLALKLNGKIVALRLAFRMEQQVYLYYSGYDLNYGQYSVMTTLVAETIQWAIRCGIPAINLSVGEDVSKTRWGPEQVDYLEFHCVKNSPWRRLVAEQIYRLKQWRKTRQNKLTLQSMGIAG</sequence>
<proteinExistence type="predicted"/>
<protein>
    <submittedName>
        <fullName evidence="2">GNAT family N-acetyltransferase</fullName>
    </submittedName>
</protein>
<accession>A0ABR7A8I2</accession>